<comment type="caution">
    <text evidence="1">The sequence shown here is derived from an EMBL/GenBank/DDBJ whole genome shotgun (WGS) entry which is preliminary data.</text>
</comment>
<keyword evidence="2" id="KW-1185">Reference proteome</keyword>
<reference evidence="1 2" key="2">
    <citation type="submission" date="2014-09" db="EMBL/GenBank/DDBJ databases">
        <authorList>
            <consortium name="NBRP consortium"/>
            <person name="Sawabe T."/>
            <person name="Meirelles P."/>
            <person name="Nakanishi M."/>
            <person name="Sayaka M."/>
            <person name="Hattori M."/>
            <person name="Ohkuma M."/>
        </authorList>
    </citation>
    <scope>NUCLEOTIDE SEQUENCE [LARGE SCALE GENOMIC DNA]</scope>
    <source>
        <strain evidence="2">JCM19235</strain>
    </source>
</reference>
<dbReference type="STRING" id="990268.JCM19235_1367"/>
<name>A0A090S699_9VIBR</name>
<sequence>MSRHYFFSVHVPESKVAQLGSTPVFTDKFGDGDHGVYSLVSMGIILTVLARV</sequence>
<organism evidence="1 2">
    <name type="scientific">Vibrio maritimus</name>
    <dbReference type="NCBI Taxonomy" id="990268"/>
    <lineage>
        <taxon>Bacteria</taxon>
        <taxon>Pseudomonadati</taxon>
        <taxon>Pseudomonadota</taxon>
        <taxon>Gammaproteobacteria</taxon>
        <taxon>Vibrionales</taxon>
        <taxon>Vibrionaceae</taxon>
        <taxon>Vibrio</taxon>
    </lineage>
</organism>
<evidence type="ECO:0000313" key="2">
    <source>
        <dbReference type="Proteomes" id="UP000029228"/>
    </source>
</evidence>
<dbReference type="Proteomes" id="UP000029228">
    <property type="component" value="Unassembled WGS sequence"/>
</dbReference>
<evidence type="ECO:0000313" key="1">
    <source>
        <dbReference type="EMBL" id="GAL23066.1"/>
    </source>
</evidence>
<accession>A0A090S699</accession>
<dbReference type="EMBL" id="BBMR01000017">
    <property type="protein sequence ID" value="GAL23066.1"/>
    <property type="molecule type" value="Genomic_DNA"/>
</dbReference>
<dbReference type="AlphaFoldDB" id="A0A090S699"/>
<proteinExistence type="predicted"/>
<gene>
    <name evidence="1" type="ORF">JCM19235_1367</name>
</gene>
<reference evidence="1 2" key="1">
    <citation type="submission" date="2014-09" db="EMBL/GenBank/DDBJ databases">
        <title>Vibrio maritimus JCM 19235. (C45) whole genome shotgun sequence.</title>
        <authorList>
            <person name="Sawabe T."/>
            <person name="Meirelles P."/>
            <person name="Nakanishi M."/>
            <person name="Sayaka M."/>
            <person name="Hattori M."/>
            <person name="Ohkuma M."/>
        </authorList>
    </citation>
    <scope>NUCLEOTIDE SEQUENCE [LARGE SCALE GENOMIC DNA]</scope>
    <source>
        <strain evidence="2">JCM19235</strain>
    </source>
</reference>
<protein>
    <submittedName>
        <fullName evidence="1">Uncharacterized protein</fullName>
    </submittedName>
</protein>